<feature type="domain" description="C2H2-type" evidence="9">
    <location>
        <begin position="460"/>
        <end position="487"/>
    </location>
</feature>
<feature type="domain" description="C2H2-type" evidence="9">
    <location>
        <begin position="488"/>
        <end position="517"/>
    </location>
</feature>
<evidence type="ECO:0000256" key="5">
    <source>
        <dbReference type="ARBA" id="ARBA00023015"/>
    </source>
</evidence>
<evidence type="ECO:0000256" key="3">
    <source>
        <dbReference type="ARBA" id="ARBA00022737"/>
    </source>
</evidence>
<proteinExistence type="predicted"/>
<dbReference type="GO" id="GO:0001227">
    <property type="term" value="F:DNA-binding transcription repressor activity, RNA polymerase II-specific"/>
    <property type="evidence" value="ECO:0007669"/>
    <property type="project" value="TreeGrafter"/>
</dbReference>
<dbReference type="GO" id="GO:0008270">
    <property type="term" value="F:zinc ion binding"/>
    <property type="evidence" value="ECO:0007669"/>
    <property type="project" value="UniProtKB-KW"/>
</dbReference>
<dbReference type="PROSITE" id="PS00028">
    <property type="entry name" value="ZINC_FINGER_C2H2_1"/>
    <property type="match status" value="7"/>
</dbReference>
<dbReference type="SMART" id="SM00868">
    <property type="entry name" value="zf-AD"/>
    <property type="match status" value="1"/>
</dbReference>
<dbReference type="VEuPathDB" id="VectorBase:CSON013397"/>
<evidence type="ECO:0000256" key="7">
    <source>
        <dbReference type="ARBA" id="ARBA00023242"/>
    </source>
</evidence>
<evidence type="ECO:0000256" key="2">
    <source>
        <dbReference type="ARBA" id="ARBA00022723"/>
    </source>
</evidence>
<comment type="subcellular location">
    <subcellularLocation>
        <location evidence="1">Nucleus</location>
    </subcellularLocation>
</comment>
<keyword evidence="4" id="KW-0862">Zinc</keyword>
<evidence type="ECO:0000256" key="4">
    <source>
        <dbReference type="ARBA" id="ARBA00022833"/>
    </source>
</evidence>
<evidence type="ECO:0000256" key="8">
    <source>
        <dbReference type="PROSITE-ProRule" id="PRU00042"/>
    </source>
</evidence>
<dbReference type="InterPro" id="IPR012934">
    <property type="entry name" value="Znf_AD"/>
</dbReference>
<evidence type="ECO:0000259" key="9">
    <source>
        <dbReference type="PROSITE" id="PS50157"/>
    </source>
</evidence>
<keyword evidence="8" id="KW-0863">Zinc-finger</keyword>
<dbReference type="PANTHER" id="PTHR24399">
    <property type="entry name" value="ZINC FINGER AND BTB DOMAIN-CONTAINING"/>
    <property type="match status" value="1"/>
</dbReference>
<keyword evidence="2" id="KW-0479">Metal-binding</keyword>
<feature type="domain" description="C2H2-type" evidence="9">
    <location>
        <begin position="342"/>
        <end position="372"/>
    </location>
</feature>
<feature type="domain" description="C2H2-type" evidence="9">
    <location>
        <begin position="375"/>
        <end position="401"/>
    </location>
</feature>
<dbReference type="SUPFAM" id="SSF57667">
    <property type="entry name" value="beta-beta-alpha zinc fingers"/>
    <property type="match status" value="5"/>
</dbReference>
<sequence length="545" mass="63903">MRKKLKKSNVFSSFCRLCLSINENLIDITSEQFDFDIIDLVFDTLDIKFVKQNPVYSGQFVCVTCLDVAQFIQKFKEGCKRSLKVLTKFVINESGKEVFNVGNSNRTRLKEIILEANQVQEDSLNTQIRFYEDLYKARVKENEHVDEARKSPVESQIKFEGENLHQDEISIKQEIKEEKIESSNDQFEFEGSYSDHDGNDEEPNIVIVQQGSESGEAEYQIEILTEETENTEAIKDDETRRKKYKKYECEICHKFMDGYDAKYHMNIHYKLFPFKCEEKDCFRKFTCPSNLSTHLKTVHSMEKLKQIKTEEKNLLPCERCGLKFTRKQLYNHFKRDHADEEYKCEEPECDQTFSNLLRLRKHQKRVHSETPKQKYTCELCGKAFRKTRLKYHMNIHLNIKPFVCDYEGCSKACPDPGQLAVHKRIIHLKTIKIVCKICGKPFKTKADHDIHFTYHGTPSMPCSICGRLLMNRKTLAKHMLVHTGEKKYKCTFEGCTRAFPVSTGLSVHMRSHTKEKPYSCDDCTEKFTYRIGLRRHAQKIHGKIL</sequence>
<dbReference type="PANTHER" id="PTHR24399:SF70">
    <property type="entry name" value="C2H2-TYPE DOMAIN-CONTAINING PROTEIN"/>
    <property type="match status" value="1"/>
</dbReference>
<dbReference type="OMA" id="ECHLLTH"/>
<dbReference type="PROSITE" id="PS50157">
    <property type="entry name" value="ZINC_FINGER_C2H2_2"/>
    <property type="match status" value="6"/>
</dbReference>
<dbReference type="EMBL" id="UFQT01000673">
    <property type="protein sequence ID" value="SSX26375.1"/>
    <property type="molecule type" value="Genomic_DNA"/>
</dbReference>
<feature type="domain" description="C2H2-type" evidence="9">
    <location>
        <begin position="518"/>
        <end position="541"/>
    </location>
</feature>
<dbReference type="Gene3D" id="3.30.160.60">
    <property type="entry name" value="Classic Zinc Finger"/>
    <property type="match status" value="7"/>
</dbReference>
<name>A0A336M842_CULSO</name>
<gene>
    <name evidence="10" type="primary">CSON013397</name>
</gene>
<accession>A0A336M842</accession>
<organism evidence="10">
    <name type="scientific">Culicoides sonorensis</name>
    <name type="common">Biting midge</name>
    <dbReference type="NCBI Taxonomy" id="179676"/>
    <lineage>
        <taxon>Eukaryota</taxon>
        <taxon>Metazoa</taxon>
        <taxon>Ecdysozoa</taxon>
        <taxon>Arthropoda</taxon>
        <taxon>Hexapoda</taxon>
        <taxon>Insecta</taxon>
        <taxon>Pterygota</taxon>
        <taxon>Neoptera</taxon>
        <taxon>Endopterygota</taxon>
        <taxon>Diptera</taxon>
        <taxon>Nematocera</taxon>
        <taxon>Chironomoidea</taxon>
        <taxon>Ceratopogonidae</taxon>
        <taxon>Ceratopogoninae</taxon>
        <taxon>Culicoides</taxon>
        <taxon>Monoculicoides</taxon>
    </lineage>
</organism>
<reference evidence="10" key="1">
    <citation type="submission" date="2018-07" db="EMBL/GenBank/DDBJ databases">
        <authorList>
            <person name="Quirk P.G."/>
            <person name="Krulwich T.A."/>
        </authorList>
    </citation>
    <scope>NUCLEOTIDE SEQUENCE</scope>
</reference>
<feature type="domain" description="C2H2-type" evidence="9">
    <location>
        <begin position="274"/>
        <end position="304"/>
    </location>
</feature>
<keyword evidence="7" id="KW-0539">Nucleus</keyword>
<dbReference type="InterPro" id="IPR036236">
    <property type="entry name" value="Znf_C2H2_sf"/>
</dbReference>
<dbReference type="SMART" id="SM00355">
    <property type="entry name" value="ZnF_C2H2"/>
    <property type="match status" value="10"/>
</dbReference>
<keyword evidence="5" id="KW-0805">Transcription regulation</keyword>
<keyword evidence="3" id="KW-0677">Repeat</keyword>
<dbReference type="Pfam" id="PF00096">
    <property type="entry name" value="zf-C2H2"/>
    <property type="match status" value="4"/>
</dbReference>
<keyword evidence="6" id="KW-0804">Transcription</keyword>
<evidence type="ECO:0000256" key="1">
    <source>
        <dbReference type="ARBA" id="ARBA00004123"/>
    </source>
</evidence>
<dbReference type="InterPro" id="IPR013087">
    <property type="entry name" value="Znf_C2H2_type"/>
</dbReference>
<dbReference type="AlphaFoldDB" id="A0A336M842"/>
<dbReference type="GO" id="GO:0005654">
    <property type="term" value="C:nucleoplasm"/>
    <property type="evidence" value="ECO:0007669"/>
    <property type="project" value="TreeGrafter"/>
</dbReference>
<evidence type="ECO:0000313" key="10">
    <source>
        <dbReference type="EMBL" id="SSX26375.1"/>
    </source>
</evidence>
<evidence type="ECO:0000256" key="6">
    <source>
        <dbReference type="ARBA" id="ARBA00023163"/>
    </source>
</evidence>
<protein>
    <submittedName>
        <fullName evidence="10">CSON013397 protein</fullName>
    </submittedName>
</protein>
<dbReference type="GO" id="GO:0000978">
    <property type="term" value="F:RNA polymerase II cis-regulatory region sequence-specific DNA binding"/>
    <property type="evidence" value="ECO:0007669"/>
    <property type="project" value="TreeGrafter"/>
</dbReference>